<accession>A0A1Q9GCQ0</accession>
<keyword evidence="1" id="KW-0812">Transmembrane</keyword>
<dbReference type="AlphaFoldDB" id="A0A1Q9GCQ0"/>
<gene>
    <name evidence="2" type="ORF">BIT28_24300</name>
</gene>
<reference evidence="2 3" key="1">
    <citation type="submission" date="2016-09" db="EMBL/GenBank/DDBJ databases">
        <title>Photobacterium proteolyticum sp. nov. a protease producing bacterium isolated from ocean sediments of Laizhou Bay.</title>
        <authorList>
            <person name="Li Y."/>
        </authorList>
    </citation>
    <scope>NUCLEOTIDE SEQUENCE [LARGE SCALE GENOMIC DNA]</scope>
    <source>
        <strain evidence="2 3">13-12</strain>
    </source>
</reference>
<comment type="caution">
    <text evidence="2">The sequence shown here is derived from an EMBL/GenBank/DDBJ whole genome shotgun (WGS) entry which is preliminary data.</text>
</comment>
<keyword evidence="1" id="KW-1133">Transmembrane helix</keyword>
<sequence>MYKEQDIYLKDNTLTVKKDVYPLSKILTIEAKELRLKDQIIRILCISLAVSVAGWAFLPIIGPVLMLIGALFAILTSKKYELRAEFSGTDESGDHWAPLARGRRPEEFALFKNIAESIDR</sequence>
<evidence type="ECO:0000313" key="2">
    <source>
        <dbReference type="EMBL" id="OLQ72154.1"/>
    </source>
</evidence>
<proteinExistence type="predicted"/>
<organism evidence="2 3">
    <name type="scientific">Photobacterium proteolyticum</name>
    <dbReference type="NCBI Taxonomy" id="1903952"/>
    <lineage>
        <taxon>Bacteria</taxon>
        <taxon>Pseudomonadati</taxon>
        <taxon>Pseudomonadota</taxon>
        <taxon>Gammaproteobacteria</taxon>
        <taxon>Vibrionales</taxon>
        <taxon>Vibrionaceae</taxon>
        <taxon>Photobacterium</taxon>
    </lineage>
</organism>
<dbReference type="Proteomes" id="UP000186905">
    <property type="component" value="Unassembled WGS sequence"/>
</dbReference>
<evidence type="ECO:0000256" key="1">
    <source>
        <dbReference type="SAM" id="Phobius"/>
    </source>
</evidence>
<keyword evidence="1" id="KW-0472">Membrane</keyword>
<protein>
    <submittedName>
        <fullName evidence="2">Uncharacterized protein</fullName>
    </submittedName>
</protein>
<feature type="transmembrane region" description="Helical" evidence="1">
    <location>
        <begin position="40"/>
        <end position="73"/>
    </location>
</feature>
<dbReference type="RefSeq" id="WP_075767129.1">
    <property type="nucleotide sequence ID" value="NZ_MJIL01000092.1"/>
</dbReference>
<dbReference type="EMBL" id="MJIL01000092">
    <property type="protein sequence ID" value="OLQ72154.1"/>
    <property type="molecule type" value="Genomic_DNA"/>
</dbReference>
<evidence type="ECO:0000313" key="3">
    <source>
        <dbReference type="Proteomes" id="UP000186905"/>
    </source>
</evidence>
<name>A0A1Q9GCQ0_9GAMM</name>
<keyword evidence="3" id="KW-1185">Reference proteome</keyword>
<dbReference type="OrthoDB" id="5874696at2"/>